<dbReference type="EMBL" id="SACL01000009">
    <property type="protein sequence ID" value="RVT91781.1"/>
    <property type="molecule type" value="Genomic_DNA"/>
</dbReference>
<dbReference type="PANTHER" id="PTHR42928">
    <property type="entry name" value="TRICARBOXYLATE-BINDING PROTEIN"/>
    <property type="match status" value="1"/>
</dbReference>
<evidence type="ECO:0000313" key="4">
    <source>
        <dbReference type="Proteomes" id="UP000282957"/>
    </source>
</evidence>
<dbReference type="RefSeq" id="WP_127789528.1">
    <property type="nucleotide sequence ID" value="NZ_SACL01000009.1"/>
</dbReference>
<name>A0A437M258_9PROT</name>
<dbReference type="PANTHER" id="PTHR42928:SF5">
    <property type="entry name" value="BLR1237 PROTEIN"/>
    <property type="match status" value="1"/>
</dbReference>
<dbReference type="AlphaFoldDB" id="A0A437M258"/>
<feature type="signal peptide" evidence="2">
    <location>
        <begin position="1"/>
        <end position="25"/>
    </location>
</feature>
<dbReference type="InterPro" id="IPR005064">
    <property type="entry name" value="BUG"/>
</dbReference>
<evidence type="ECO:0000256" key="2">
    <source>
        <dbReference type="SAM" id="SignalP"/>
    </source>
</evidence>
<evidence type="ECO:0000313" key="3">
    <source>
        <dbReference type="EMBL" id="RVT91781.1"/>
    </source>
</evidence>
<dbReference type="Gene3D" id="3.40.190.10">
    <property type="entry name" value="Periplasmic binding protein-like II"/>
    <property type="match status" value="1"/>
</dbReference>
<dbReference type="OrthoDB" id="9780943at2"/>
<dbReference type="PIRSF" id="PIRSF017082">
    <property type="entry name" value="YflP"/>
    <property type="match status" value="1"/>
</dbReference>
<dbReference type="Gene3D" id="3.40.190.150">
    <property type="entry name" value="Bordetella uptake gene, domain 1"/>
    <property type="match status" value="1"/>
</dbReference>
<dbReference type="InterPro" id="IPR042100">
    <property type="entry name" value="Bug_dom1"/>
</dbReference>
<protein>
    <recommendedName>
        <fullName evidence="5">Tripartite tricarboxylate transporter substrate binding protein</fullName>
    </recommendedName>
</protein>
<gene>
    <name evidence="3" type="ORF">EOD42_20905</name>
</gene>
<organism evidence="3 4">
    <name type="scientific">Rhodovarius crocodyli</name>
    <dbReference type="NCBI Taxonomy" id="1979269"/>
    <lineage>
        <taxon>Bacteria</taxon>
        <taxon>Pseudomonadati</taxon>
        <taxon>Pseudomonadota</taxon>
        <taxon>Alphaproteobacteria</taxon>
        <taxon>Acetobacterales</taxon>
        <taxon>Roseomonadaceae</taxon>
        <taxon>Rhodovarius</taxon>
    </lineage>
</organism>
<dbReference type="SUPFAM" id="SSF53850">
    <property type="entry name" value="Periplasmic binding protein-like II"/>
    <property type="match status" value="1"/>
</dbReference>
<dbReference type="Pfam" id="PF03401">
    <property type="entry name" value="TctC"/>
    <property type="match status" value="1"/>
</dbReference>
<comment type="caution">
    <text evidence="3">The sequence shown here is derived from an EMBL/GenBank/DDBJ whole genome shotgun (WGS) entry which is preliminary data.</text>
</comment>
<accession>A0A437M258</accession>
<proteinExistence type="inferred from homology"/>
<keyword evidence="2" id="KW-0732">Signal</keyword>
<comment type="similarity">
    <text evidence="1">Belongs to the UPF0065 (bug) family.</text>
</comment>
<reference evidence="3 4" key="1">
    <citation type="submission" date="2019-01" db="EMBL/GenBank/DDBJ databases">
        <authorList>
            <person name="Chen W.-M."/>
        </authorList>
    </citation>
    <scope>NUCLEOTIDE SEQUENCE [LARGE SCALE GENOMIC DNA]</scope>
    <source>
        <strain evidence="3 4">CCP-6</strain>
    </source>
</reference>
<dbReference type="Proteomes" id="UP000282957">
    <property type="component" value="Unassembled WGS sequence"/>
</dbReference>
<evidence type="ECO:0000256" key="1">
    <source>
        <dbReference type="ARBA" id="ARBA00006987"/>
    </source>
</evidence>
<evidence type="ECO:0008006" key="5">
    <source>
        <dbReference type="Google" id="ProtNLM"/>
    </source>
</evidence>
<sequence>MIRISRRQALLGVTASTCLAAPALAQGAYPNRTVRLIVNFGAGGAADTVARLIQPKMSEALGQSVVIENRTGAGGTIGAVAVARSEADGYTLMFDSPNHLINPLLQPNIPINYETAFSYISGVTIQPWVWIVSDQYRATTLPGFVDEARESGRPVIFGSSGIGSAGHLSGELLGQRSGVPVEHVPYRSGAEASNDVAAGNLQVACITVSSAQPAVNAGKARYIASTGARRSVALPDLPTFAESGFPGFDVTSWVGLFGPAGLAPEVIEKANAAMGVALRDETVKQRLTASGFETDPTTPAEFAAKIAHERVVLTESIRNWQRTSRR</sequence>
<keyword evidence="4" id="KW-1185">Reference proteome</keyword>
<feature type="chain" id="PRO_5019031027" description="Tripartite tricarboxylate transporter substrate binding protein" evidence="2">
    <location>
        <begin position="26"/>
        <end position="326"/>
    </location>
</feature>